<dbReference type="RefSeq" id="WP_249310978.1">
    <property type="nucleotide sequence ID" value="NZ_JACRSU010000001.1"/>
</dbReference>
<dbReference type="EMBL" id="JACRSU010000001">
    <property type="protein sequence ID" value="MBC8539777.1"/>
    <property type="molecule type" value="Genomic_DNA"/>
</dbReference>
<protein>
    <submittedName>
        <fullName evidence="3">NAD-dependent epimerase/dehydratase family protein</fullName>
    </submittedName>
</protein>
<dbReference type="InterPro" id="IPR001509">
    <property type="entry name" value="Epimerase_deHydtase"/>
</dbReference>
<evidence type="ECO:0000313" key="4">
    <source>
        <dbReference type="Proteomes" id="UP000611762"/>
    </source>
</evidence>
<organism evidence="3 4">
    <name type="scientific">Congzhengia minquanensis</name>
    <dbReference type="NCBI Taxonomy" id="2763657"/>
    <lineage>
        <taxon>Bacteria</taxon>
        <taxon>Bacillati</taxon>
        <taxon>Bacillota</taxon>
        <taxon>Clostridia</taxon>
        <taxon>Eubacteriales</taxon>
        <taxon>Oscillospiraceae</taxon>
        <taxon>Congzhengia</taxon>
    </lineage>
</organism>
<gene>
    <name evidence="3" type="ORF">H8698_02150</name>
</gene>
<dbReference type="InterPro" id="IPR036291">
    <property type="entry name" value="NAD(P)-bd_dom_sf"/>
</dbReference>
<comment type="caution">
    <text evidence="3">The sequence shown here is derived from an EMBL/GenBank/DDBJ whole genome shotgun (WGS) entry which is preliminary data.</text>
</comment>
<sequence>MTEKDKKVLILGGTGAMGVYLVPELLSMGYQVHVAALDGFESLPRDNLRLSYTNCNAKDEDTLRRLLKAEYDAVVDFMIYGTEEFRKRYQLFLENTDHYIFFSSYRVYAGQTPISETSPRLLDVSDDKEFLATEDYALYKAREEDILMQSGYLNWTTVRPAITYSKRRFQLVTLEAAVVVHRMLCGKTLILPQEAMPVQGTMTWAGDVAKMLARLVLNKDAYRGIFTVSTAEHHTWKEIAGYYEKIGGLNYITVDADTYINVIAEGDRHAKWQLSYDRLFDRVIDNRKILNVTGLKQADFMPLYDGLKMELSALPRDFDWSGMVHYNINERMDAYLKKRGLN</sequence>
<dbReference type="Proteomes" id="UP000611762">
    <property type="component" value="Unassembled WGS sequence"/>
</dbReference>
<name>A0A926HTQ4_9FIRM</name>
<evidence type="ECO:0000256" key="1">
    <source>
        <dbReference type="ARBA" id="ARBA00007637"/>
    </source>
</evidence>
<reference evidence="3" key="1">
    <citation type="submission" date="2020-08" db="EMBL/GenBank/DDBJ databases">
        <title>Genome public.</title>
        <authorList>
            <person name="Liu C."/>
            <person name="Sun Q."/>
        </authorList>
    </citation>
    <scope>NUCLEOTIDE SEQUENCE</scope>
    <source>
        <strain evidence="3">H8</strain>
    </source>
</reference>
<dbReference type="Gene3D" id="3.40.50.720">
    <property type="entry name" value="NAD(P)-binding Rossmann-like Domain"/>
    <property type="match status" value="1"/>
</dbReference>
<accession>A0A926HTQ4</accession>
<dbReference type="Pfam" id="PF01370">
    <property type="entry name" value="Epimerase"/>
    <property type="match status" value="1"/>
</dbReference>
<feature type="domain" description="NAD-dependent epimerase/dehydratase" evidence="2">
    <location>
        <begin position="8"/>
        <end position="77"/>
    </location>
</feature>
<keyword evidence="4" id="KW-1185">Reference proteome</keyword>
<evidence type="ECO:0000259" key="2">
    <source>
        <dbReference type="Pfam" id="PF01370"/>
    </source>
</evidence>
<evidence type="ECO:0000313" key="3">
    <source>
        <dbReference type="EMBL" id="MBC8539777.1"/>
    </source>
</evidence>
<dbReference type="PANTHER" id="PTHR43000">
    <property type="entry name" value="DTDP-D-GLUCOSE 4,6-DEHYDRATASE-RELATED"/>
    <property type="match status" value="1"/>
</dbReference>
<dbReference type="SUPFAM" id="SSF51735">
    <property type="entry name" value="NAD(P)-binding Rossmann-fold domains"/>
    <property type="match status" value="1"/>
</dbReference>
<proteinExistence type="inferred from homology"/>
<dbReference type="AlphaFoldDB" id="A0A926HTQ4"/>
<comment type="similarity">
    <text evidence="1">Belongs to the NAD(P)-dependent epimerase/dehydratase family.</text>
</comment>